<gene>
    <name evidence="3" type="ORF">ACIO7M_11475</name>
</gene>
<dbReference type="SUPFAM" id="SSF47413">
    <property type="entry name" value="lambda repressor-like DNA-binding domains"/>
    <property type="match status" value="1"/>
</dbReference>
<dbReference type="InterPro" id="IPR027417">
    <property type="entry name" value="P-loop_NTPase"/>
</dbReference>
<keyword evidence="2" id="KW-0812">Transmembrane</keyword>
<evidence type="ECO:0000313" key="3">
    <source>
        <dbReference type="EMBL" id="MFJ2821727.1"/>
    </source>
</evidence>
<keyword evidence="2" id="KW-1133">Transmembrane helix</keyword>
<feature type="transmembrane region" description="Helical" evidence="2">
    <location>
        <begin position="592"/>
        <end position="612"/>
    </location>
</feature>
<dbReference type="RefSeq" id="WP_402379884.1">
    <property type="nucleotide sequence ID" value="NZ_JBIUYY010000004.1"/>
</dbReference>
<dbReference type="InterPro" id="IPR010982">
    <property type="entry name" value="Lambda_DNA-bd_dom_sf"/>
</dbReference>
<feature type="region of interest" description="Disordered" evidence="1">
    <location>
        <begin position="98"/>
        <end position="198"/>
    </location>
</feature>
<evidence type="ECO:0000313" key="4">
    <source>
        <dbReference type="Proteomes" id="UP001617351"/>
    </source>
</evidence>
<evidence type="ECO:0000256" key="1">
    <source>
        <dbReference type="SAM" id="MobiDB-lite"/>
    </source>
</evidence>
<dbReference type="Pfam" id="PF13560">
    <property type="entry name" value="HTH_31"/>
    <property type="match status" value="1"/>
</dbReference>
<feature type="transmembrane region" description="Helical" evidence="2">
    <location>
        <begin position="554"/>
        <end position="572"/>
    </location>
</feature>
<organism evidence="3 4">
    <name type="scientific">Streptomyces toxytricini</name>
    <name type="common">Actinomyces toxytricini</name>
    <dbReference type="NCBI Taxonomy" id="67369"/>
    <lineage>
        <taxon>Bacteria</taxon>
        <taxon>Bacillati</taxon>
        <taxon>Actinomycetota</taxon>
        <taxon>Actinomycetes</taxon>
        <taxon>Kitasatosporales</taxon>
        <taxon>Streptomycetaceae</taxon>
        <taxon>Streptomyces</taxon>
    </lineage>
</organism>
<feature type="transmembrane region" description="Helical" evidence="2">
    <location>
        <begin position="690"/>
        <end position="715"/>
    </location>
</feature>
<dbReference type="InterPro" id="IPR001387">
    <property type="entry name" value="Cro/C1-type_HTH"/>
</dbReference>
<feature type="transmembrane region" description="Helical" evidence="2">
    <location>
        <begin position="633"/>
        <end position="651"/>
    </location>
</feature>
<keyword evidence="2" id="KW-0472">Membrane</keyword>
<name>A0ABW8EGH2_STRT5</name>
<dbReference type="SUPFAM" id="SSF52540">
    <property type="entry name" value="P-loop containing nucleoside triphosphate hydrolases"/>
    <property type="match status" value="1"/>
</dbReference>
<sequence length="785" mass="83853">MATGRRGRPEQPLDTSVPALAELARELRGLRAVAGLTLARLSADVNWSKGALSAAASGRSLPRWELVRAWVQACDPEANLDLWQARWARARAEHQWARIVPPQEGPAVEPPPGPRGAGPSAGSRGVRFDPCTDPLAAGGGIPAAGLPGPTPAQVPVPAPAAPAGPAAGEAAAAAPPAGPAGPVHPADPSDPGHPAAVPVVPVGREAAAGPDGPGPGSLERDAWRTLAPDRRPWGVAAHPAPIRLRYTTVGPDFTDAGPDAPDLGGRYDEIAEVHALVRGRRLLVLGDRGSGKTQLARHLGTRLLTSADTGAVPVLVSLRGWRPRPGPVDDLLAWIAGALTGCTAEDVRTLLGRHRLLPILDDFDSLTLRQRACALHLFNRLPEQAPFVLVSGWAEFTDTVERTDTVIAGSAGVRLRPLGVDDLDGWIQRSSRSRTKQREWAPVLEALAARPDLPAAAVLADPTLAGAARLLYTDGRADPAELVSEDATEESLQLRLVRHLFGAYLPYRQYRGPFREQRRHAALRLLAFREKEEGGPVGDLRVLYRGRRPSRWQAAVYAAVTGMLVWLMLGMYESEGRADDPYYGSPYGTSDSGMEPAWFLLGVLTAFAWYGYQRHRLDPRAPRGDPVGRVWQGLLKGVPGGLVLLFAVTVAESAADTLCLTGAALVLGFTAWSAERVARPAEKRWIAGELLALVLCPALLLTASAACVLLLPLLAGTTVTGHWVRAFVSSRFAVWGLPPDAVYRLLDEASAQEVLRVGPDGWSFTHPAIARWYRHAPSLPEFDGP</sequence>
<proteinExistence type="predicted"/>
<dbReference type="EMBL" id="JBIUYY010000004">
    <property type="protein sequence ID" value="MFJ2821727.1"/>
    <property type="molecule type" value="Genomic_DNA"/>
</dbReference>
<dbReference type="CDD" id="cd00093">
    <property type="entry name" value="HTH_XRE"/>
    <property type="match status" value="1"/>
</dbReference>
<accession>A0ABW8EGH2</accession>
<feature type="compositionally biased region" description="Pro residues" evidence="1">
    <location>
        <begin position="148"/>
        <end position="162"/>
    </location>
</feature>
<comment type="caution">
    <text evidence="3">The sequence shown here is derived from an EMBL/GenBank/DDBJ whole genome shotgun (WGS) entry which is preliminary data.</text>
</comment>
<evidence type="ECO:0000256" key="2">
    <source>
        <dbReference type="SAM" id="Phobius"/>
    </source>
</evidence>
<feature type="compositionally biased region" description="Low complexity" evidence="1">
    <location>
        <begin position="163"/>
        <end position="198"/>
    </location>
</feature>
<dbReference type="Gene3D" id="3.40.50.300">
    <property type="entry name" value="P-loop containing nucleotide triphosphate hydrolases"/>
    <property type="match status" value="1"/>
</dbReference>
<reference evidence="3 4" key="1">
    <citation type="submission" date="2024-10" db="EMBL/GenBank/DDBJ databases">
        <title>The Natural Products Discovery Center: Release of the First 8490 Sequenced Strains for Exploring Actinobacteria Biosynthetic Diversity.</title>
        <authorList>
            <person name="Kalkreuter E."/>
            <person name="Kautsar S.A."/>
            <person name="Yang D."/>
            <person name="Bader C.D."/>
            <person name="Teijaro C.N."/>
            <person name="Fluegel L."/>
            <person name="Davis C.M."/>
            <person name="Simpson J.R."/>
            <person name="Lauterbach L."/>
            <person name="Steele A.D."/>
            <person name="Gui C."/>
            <person name="Meng S."/>
            <person name="Li G."/>
            <person name="Viehrig K."/>
            <person name="Ye F."/>
            <person name="Su P."/>
            <person name="Kiefer A.F."/>
            <person name="Nichols A."/>
            <person name="Cepeda A.J."/>
            <person name="Yan W."/>
            <person name="Fan B."/>
            <person name="Jiang Y."/>
            <person name="Adhikari A."/>
            <person name="Zheng C.-J."/>
            <person name="Schuster L."/>
            <person name="Cowan T.M."/>
            <person name="Smanski M.J."/>
            <person name="Chevrette M.G."/>
            <person name="De Carvalho L.P.S."/>
            <person name="Shen B."/>
        </authorList>
    </citation>
    <scope>NUCLEOTIDE SEQUENCE [LARGE SCALE GENOMIC DNA]</scope>
    <source>
        <strain evidence="3 4">NPDC087220</strain>
    </source>
</reference>
<keyword evidence="4" id="KW-1185">Reference proteome</keyword>
<protein>
    <submittedName>
        <fullName evidence="3">Helix-turn-helix domain-containing protein</fullName>
    </submittedName>
</protein>
<dbReference type="Proteomes" id="UP001617351">
    <property type="component" value="Unassembled WGS sequence"/>
</dbReference>